<feature type="transmembrane region" description="Helical" evidence="7">
    <location>
        <begin position="695"/>
        <end position="716"/>
    </location>
</feature>
<evidence type="ECO:0000256" key="2">
    <source>
        <dbReference type="ARBA" id="ARBA00005982"/>
    </source>
</evidence>
<feature type="transmembrane region" description="Helical" evidence="7">
    <location>
        <begin position="283"/>
        <end position="301"/>
    </location>
</feature>
<evidence type="ECO:0000256" key="3">
    <source>
        <dbReference type="ARBA" id="ARBA00022692"/>
    </source>
</evidence>
<feature type="transmembrane region" description="Helical" evidence="7">
    <location>
        <begin position="204"/>
        <end position="223"/>
    </location>
</feature>
<dbReference type="Pfam" id="PF00854">
    <property type="entry name" value="PTR2"/>
    <property type="match status" value="2"/>
</dbReference>
<protein>
    <recommendedName>
        <fullName evidence="10">Peptide transporter family 1</fullName>
    </recommendedName>
</protein>
<accession>A0ABP1PKW2</accession>
<feature type="transmembrane region" description="Helical" evidence="7">
    <location>
        <begin position="169"/>
        <end position="192"/>
    </location>
</feature>
<keyword evidence="3 7" id="KW-0812">Transmembrane</keyword>
<comment type="subcellular location">
    <subcellularLocation>
        <location evidence="1">Membrane</location>
        <topology evidence="1">Multi-pass membrane protein</topology>
    </subcellularLocation>
</comment>
<dbReference type="Proteomes" id="UP001642540">
    <property type="component" value="Unassembled WGS sequence"/>
</dbReference>
<reference evidence="8 9" key="1">
    <citation type="submission" date="2024-08" db="EMBL/GenBank/DDBJ databases">
        <authorList>
            <person name="Cucini C."/>
            <person name="Frati F."/>
        </authorList>
    </citation>
    <scope>NUCLEOTIDE SEQUENCE [LARGE SCALE GENOMIC DNA]</scope>
</reference>
<dbReference type="SUPFAM" id="SSF103473">
    <property type="entry name" value="MFS general substrate transporter"/>
    <property type="match status" value="1"/>
</dbReference>
<keyword evidence="4" id="KW-0813">Transport</keyword>
<feature type="transmembrane region" description="Helical" evidence="7">
    <location>
        <begin position="664"/>
        <end position="683"/>
    </location>
</feature>
<keyword evidence="4" id="KW-0653">Protein transport</keyword>
<evidence type="ECO:0000256" key="4">
    <source>
        <dbReference type="ARBA" id="ARBA00022856"/>
    </source>
</evidence>
<feature type="transmembrane region" description="Helical" evidence="7">
    <location>
        <begin position="72"/>
        <end position="90"/>
    </location>
</feature>
<organism evidence="8 9">
    <name type="scientific">Orchesella dallaii</name>
    <dbReference type="NCBI Taxonomy" id="48710"/>
    <lineage>
        <taxon>Eukaryota</taxon>
        <taxon>Metazoa</taxon>
        <taxon>Ecdysozoa</taxon>
        <taxon>Arthropoda</taxon>
        <taxon>Hexapoda</taxon>
        <taxon>Collembola</taxon>
        <taxon>Entomobryomorpha</taxon>
        <taxon>Entomobryoidea</taxon>
        <taxon>Orchesellidae</taxon>
        <taxon>Orchesellinae</taxon>
        <taxon>Orchesella</taxon>
    </lineage>
</organism>
<feature type="transmembrane region" description="Helical" evidence="7">
    <location>
        <begin position="331"/>
        <end position="352"/>
    </location>
</feature>
<dbReference type="PANTHER" id="PTHR11654">
    <property type="entry name" value="OLIGOPEPTIDE TRANSPORTER-RELATED"/>
    <property type="match status" value="1"/>
</dbReference>
<dbReference type="InterPro" id="IPR036259">
    <property type="entry name" value="MFS_trans_sf"/>
</dbReference>
<evidence type="ECO:0000256" key="5">
    <source>
        <dbReference type="ARBA" id="ARBA00022989"/>
    </source>
</evidence>
<feature type="transmembrane region" description="Helical" evidence="7">
    <location>
        <begin position="364"/>
        <end position="382"/>
    </location>
</feature>
<evidence type="ECO:0000313" key="8">
    <source>
        <dbReference type="EMBL" id="CAL8070263.1"/>
    </source>
</evidence>
<evidence type="ECO:0000256" key="6">
    <source>
        <dbReference type="ARBA" id="ARBA00023136"/>
    </source>
</evidence>
<keyword evidence="5 7" id="KW-1133">Transmembrane helix</keyword>
<keyword evidence="4" id="KW-0571">Peptide transport</keyword>
<feature type="transmembrane region" description="Helical" evidence="7">
    <location>
        <begin position="625"/>
        <end position="644"/>
    </location>
</feature>
<dbReference type="InterPro" id="IPR000109">
    <property type="entry name" value="POT_fam"/>
</dbReference>
<evidence type="ECO:0000256" key="7">
    <source>
        <dbReference type="SAM" id="Phobius"/>
    </source>
</evidence>
<keyword evidence="9" id="KW-1185">Reference proteome</keyword>
<dbReference type="EMBL" id="CAXLJM020000004">
    <property type="protein sequence ID" value="CAL8070263.1"/>
    <property type="molecule type" value="Genomic_DNA"/>
</dbReference>
<comment type="similarity">
    <text evidence="2">Belongs to the major facilitator superfamily. Proton-dependent oligopeptide transporter (POT/PTR) (TC 2.A.17) family.</text>
</comment>
<dbReference type="Gene3D" id="1.20.1250.20">
    <property type="entry name" value="MFS general substrate transporter like domains"/>
    <property type="match status" value="2"/>
</dbReference>
<gene>
    <name evidence="8" type="ORF">ODALV1_LOCUS1153</name>
</gene>
<evidence type="ECO:0000313" key="9">
    <source>
        <dbReference type="Proteomes" id="UP001642540"/>
    </source>
</evidence>
<comment type="caution">
    <text evidence="8">The sequence shown here is derived from an EMBL/GenBank/DDBJ whole genome shotgun (WGS) entry which is preliminary data.</text>
</comment>
<feature type="transmembrane region" description="Helical" evidence="7">
    <location>
        <begin position="130"/>
        <end position="149"/>
    </location>
</feature>
<evidence type="ECO:0000256" key="1">
    <source>
        <dbReference type="ARBA" id="ARBA00004141"/>
    </source>
</evidence>
<keyword evidence="6 7" id="KW-0472">Membrane</keyword>
<sequence length="730" mass="81765">MTESIKTDKELQIRESMEMEERNAKKIPYPKGIFFIMATELSERFSYYGMRAVLTIYMRNVLNFGENKATSFYHIFLMLCYGLPVFWGVLSDSWLGKYKTILYVSILFAIGNITLTLSSIPPLNLPVQEFFFVGLLLMAVGTAGMKPCVAPLGGEQFILPQQENQLKHFFSLFFFVITIGNMISTVITPVFRRDVSCFEMESCYPLAFGVPASIMLLAIVVFLSGRSLYVITQPSGNMLVKVVKCIAYAISNRGNKSGNRSSSHWLDSAADKYDASLIADTKGLLRVLVYYLPIPMFFALYEQLGSRWTLQATRMNGRIGNFSIKPEQMQVSNAILMFIFLPFFQYCIYPIMGKCGVCKKPLQRMVIGGILAALSFSVAGIVETKIEPAIRSRPADGLTVLNLVNNVPCPVSIWLNSSSSAKEPAFTIKPNDFLTLPPLNFRDNEIPVLARILNENCLNSTIQGLTGQWRGNLNVTPTAYQTAKISFSSDKTLSVKPLPFEDDFIKSKDGNARVRFVVSRENSGFKLKGDEGIMKVTLTSVNGDGVTKSFLLLRAEGDAMFSDTDEVPDDRYIVTLQTNKRDLRLNSTYKFLNGGSYVLVMHDDIPEGEVRSQMVTVTPPNNIHILWLFPQYVLMAWGEILFIVSGMEFSFTEAPASMKSVLQAMWHLMNACGNLIVIIAAQNHGHNFHSQASEFFTFAGLMLLDSIVFAFMAWGYKYVSTEENKSVVVH</sequence>
<evidence type="ECO:0008006" key="10">
    <source>
        <dbReference type="Google" id="ProtNLM"/>
    </source>
</evidence>
<feature type="transmembrane region" description="Helical" evidence="7">
    <location>
        <begin position="102"/>
        <end position="124"/>
    </location>
</feature>
<proteinExistence type="inferred from homology"/>
<name>A0ABP1PKW2_9HEXA</name>